<dbReference type="Pfam" id="PF01293">
    <property type="entry name" value="PEPCK_ATP"/>
    <property type="match status" value="1"/>
</dbReference>
<comment type="similarity">
    <text evidence="2">Belongs to the phosphoenolpyruvate carboxykinase (ATP) family.</text>
</comment>
<dbReference type="Proteomes" id="UP000703674">
    <property type="component" value="Unassembled WGS sequence"/>
</dbReference>
<dbReference type="SUPFAM" id="SSF68923">
    <property type="entry name" value="PEP carboxykinase N-terminal domain"/>
    <property type="match status" value="1"/>
</dbReference>
<dbReference type="Gene3D" id="3.40.449.10">
    <property type="entry name" value="Phosphoenolpyruvate Carboxykinase, domain 1"/>
    <property type="match status" value="1"/>
</dbReference>
<comment type="pathway">
    <text evidence="1">Carbohydrate biosynthesis; gluconeogenesis.</text>
</comment>
<organism evidence="10 11">
    <name type="scientific">Salinimicrobium oceani</name>
    <dbReference type="NCBI Taxonomy" id="2722702"/>
    <lineage>
        <taxon>Bacteria</taxon>
        <taxon>Pseudomonadati</taxon>
        <taxon>Bacteroidota</taxon>
        <taxon>Flavobacteriia</taxon>
        <taxon>Flavobacteriales</taxon>
        <taxon>Flavobacteriaceae</taxon>
        <taxon>Salinimicrobium</taxon>
    </lineage>
</organism>
<gene>
    <name evidence="10" type="ORF">HC175_17810</name>
</gene>
<dbReference type="SUPFAM" id="SSF53795">
    <property type="entry name" value="PEP carboxykinase-like"/>
    <property type="match status" value="1"/>
</dbReference>
<keyword evidence="5" id="KW-0547">Nucleotide-binding</keyword>
<dbReference type="PANTHER" id="PTHR30031:SF0">
    <property type="entry name" value="PHOSPHOENOLPYRUVATE CARBOXYKINASE (ATP)"/>
    <property type="match status" value="1"/>
</dbReference>
<dbReference type="PANTHER" id="PTHR30031">
    <property type="entry name" value="PHOSPHOENOLPYRUVATE CARBOXYKINASE ATP"/>
    <property type="match status" value="1"/>
</dbReference>
<evidence type="ECO:0000256" key="4">
    <source>
        <dbReference type="ARBA" id="ARBA00022432"/>
    </source>
</evidence>
<feature type="non-terminal residue" evidence="10">
    <location>
        <position position="1"/>
    </location>
</feature>
<evidence type="ECO:0000313" key="11">
    <source>
        <dbReference type="Proteomes" id="UP000703674"/>
    </source>
</evidence>
<keyword evidence="6" id="KW-0210">Decarboxylase</keyword>
<dbReference type="EMBL" id="JAAVJR010000478">
    <property type="protein sequence ID" value="NJW54770.1"/>
    <property type="molecule type" value="Genomic_DNA"/>
</dbReference>
<proteinExistence type="inferred from homology"/>
<evidence type="ECO:0000256" key="9">
    <source>
        <dbReference type="ARBA" id="ARBA00047371"/>
    </source>
</evidence>
<dbReference type="RefSeq" id="WP_168139608.1">
    <property type="nucleotide sequence ID" value="NZ_JAAVJR010000478.1"/>
</dbReference>
<accession>A0ABX1D2S0</accession>
<dbReference type="InterPro" id="IPR013035">
    <property type="entry name" value="PEP_carboxykinase_C"/>
</dbReference>
<dbReference type="InterPro" id="IPR001272">
    <property type="entry name" value="PEP_carboxykinase_ATP"/>
</dbReference>
<evidence type="ECO:0000256" key="5">
    <source>
        <dbReference type="ARBA" id="ARBA00022741"/>
    </source>
</evidence>
<evidence type="ECO:0000256" key="6">
    <source>
        <dbReference type="ARBA" id="ARBA00022793"/>
    </source>
</evidence>
<comment type="catalytic activity">
    <reaction evidence="9">
        <text>oxaloacetate + ATP = phosphoenolpyruvate + ADP + CO2</text>
        <dbReference type="Rhea" id="RHEA:18617"/>
        <dbReference type="ChEBI" id="CHEBI:16452"/>
        <dbReference type="ChEBI" id="CHEBI:16526"/>
        <dbReference type="ChEBI" id="CHEBI:30616"/>
        <dbReference type="ChEBI" id="CHEBI:58702"/>
        <dbReference type="ChEBI" id="CHEBI:456216"/>
        <dbReference type="EC" id="4.1.1.49"/>
    </reaction>
</comment>
<keyword evidence="11" id="KW-1185">Reference proteome</keyword>
<keyword evidence="8" id="KW-0456">Lyase</keyword>
<dbReference type="EC" id="4.1.1.49" evidence="3"/>
<keyword evidence="7" id="KW-0067">ATP-binding</keyword>
<evidence type="ECO:0000256" key="2">
    <source>
        <dbReference type="ARBA" id="ARBA00006052"/>
    </source>
</evidence>
<evidence type="ECO:0000256" key="1">
    <source>
        <dbReference type="ARBA" id="ARBA00004742"/>
    </source>
</evidence>
<reference evidence="10 11" key="1">
    <citation type="submission" date="2020-03" db="EMBL/GenBank/DDBJ databases">
        <title>Salinimicrobium sp. nov, isolated from SCS.</title>
        <authorList>
            <person name="Cao W.R."/>
        </authorList>
    </citation>
    <scope>NUCLEOTIDE SEQUENCE [LARGE SCALE GENOMIC DNA]</scope>
    <source>
        <strain evidence="11">J15B91</strain>
    </source>
</reference>
<dbReference type="InterPro" id="IPR008210">
    <property type="entry name" value="PEP_carboxykinase_N"/>
</dbReference>
<evidence type="ECO:0000256" key="3">
    <source>
        <dbReference type="ARBA" id="ARBA00012363"/>
    </source>
</evidence>
<evidence type="ECO:0000313" key="10">
    <source>
        <dbReference type="EMBL" id="NJW54770.1"/>
    </source>
</evidence>
<dbReference type="Gene3D" id="3.90.228.20">
    <property type="match status" value="1"/>
</dbReference>
<evidence type="ECO:0000256" key="7">
    <source>
        <dbReference type="ARBA" id="ARBA00022840"/>
    </source>
</evidence>
<protein>
    <recommendedName>
        <fullName evidence="3">phosphoenolpyruvate carboxykinase (ATP)</fullName>
        <ecNumber evidence="3">4.1.1.49</ecNumber>
    </recommendedName>
</protein>
<sequence>GNINKPLTSENFRLLYEKVTQYLSGKEVYVHDAYVCAHPDYRMNVRTIAEYPWSAFFVKNMFLRLEEEELANFSEEWLVVCAPGYVEEDPQKYGLRQGNFSILDFTRKVALVGGSAYTGEMKKGIFSALNLILPVEKDVLPMHCSANVGEEGDTAIFFGLSGT</sequence>
<name>A0ABX1D2S0_9FLAO</name>
<feature type="non-terminal residue" evidence="10">
    <location>
        <position position="163"/>
    </location>
</feature>
<keyword evidence="4" id="KW-0312">Gluconeogenesis</keyword>
<evidence type="ECO:0000256" key="8">
    <source>
        <dbReference type="ARBA" id="ARBA00023239"/>
    </source>
</evidence>
<comment type="caution">
    <text evidence="10">The sequence shown here is derived from an EMBL/GenBank/DDBJ whole genome shotgun (WGS) entry which is preliminary data.</text>
</comment>